<feature type="compositionally biased region" description="Basic and acidic residues" evidence="1">
    <location>
        <begin position="77"/>
        <end position="86"/>
    </location>
</feature>
<evidence type="ECO:0008006" key="4">
    <source>
        <dbReference type="Google" id="ProtNLM"/>
    </source>
</evidence>
<organism evidence="2 3">
    <name type="scientific">Capronia coronata CBS 617.96</name>
    <dbReference type="NCBI Taxonomy" id="1182541"/>
    <lineage>
        <taxon>Eukaryota</taxon>
        <taxon>Fungi</taxon>
        <taxon>Dikarya</taxon>
        <taxon>Ascomycota</taxon>
        <taxon>Pezizomycotina</taxon>
        <taxon>Eurotiomycetes</taxon>
        <taxon>Chaetothyriomycetidae</taxon>
        <taxon>Chaetothyriales</taxon>
        <taxon>Herpotrichiellaceae</taxon>
        <taxon>Capronia</taxon>
    </lineage>
</organism>
<dbReference type="GeneID" id="19156990"/>
<feature type="region of interest" description="Disordered" evidence="1">
    <location>
        <begin position="61"/>
        <end position="123"/>
    </location>
</feature>
<sequence length="165" mass="18110">MPYQWTAERERRMLLFAISSANLRPSADTWAAVAALLGEGLTASAVSQKYYKLRNESAKILEGRSGSVPSTPTKRKASMDDEEKKTTPSKRARKSKREPLDGVPFSDASSSPSEVKTEYAKEDNAIPFPSYHAPFMTTDYFLPVNTQFRVESSGAASSSSNSFLG</sequence>
<dbReference type="AlphaFoldDB" id="W9YLB3"/>
<evidence type="ECO:0000313" key="2">
    <source>
        <dbReference type="EMBL" id="EXJ93697.1"/>
    </source>
</evidence>
<comment type="caution">
    <text evidence="2">The sequence shown here is derived from an EMBL/GenBank/DDBJ whole genome shotgun (WGS) entry which is preliminary data.</text>
</comment>
<reference evidence="2 3" key="1">
    <citation type="submission" date="2013-03" db="EMBL/GenBank/DDBJ databases">
        <title>The Genome Sequence of Capronia coronata CBS 617.96.</title>
        <authorList>
            <consortium name="The Broad Institute Genomics Platform"/>
            <person name="Cuomo C."/>
            <person name="de Hoog S."/>
            <person name="Gorbushina A."/>
            <person name="Walker B."/>
            <person name="Young S.K."/>
            <person name="Zeng Q."/>
            <person name="Gargeya S."/>
            <person name="Fitzgerald M."/>
            <person name="Haas B."/>
            <person name="Abouelleil A."/>
            <person name="Allen A.W."/>
            <person name="Alvarado L."/>
            <person name="Arachchi H.M."/>
            <person name="Berlin A.M."/>
            <person name="Chapman S.B."/>
            <person name="Gainer-Dewar J."/>
            <person name="Goldberg J."/>
            <person name="Griggs A."/>
            <person name="Gujja S."/>
            <person name="Hansen M."/>
            <person name="Howarth C."/>
            <person name="Imamovic A."/>
            <person name="Ireland A."/>
            <person name="Larimer J."/>
            <person name="McCowan C."/>
            <person name="Murphy C."/>
            <person name="Pearson M."/>
            <person name="Poon T.W."/>
            <person name="Priest M."/>
            <person name="Roberts A."/>
            <person name="Saif S."/>
            <person name="Shea T."/>
            <person name="Sisk P."/>
            <person name="Sykes S."/>
            <person name="Wortman J."/>
            <person name="Nusbaum C."/>
            <person name="Birren B."/>
        </authorList>
    </citation>
    <scope>NUCLEOTIDE SEQUENCE [LARGE SCALE GENOMIC DNA]</scope>
    <source>
        <strain evidence="2 3">CBS 617.96</strain>
    </source>
</reference>
<keyword evidence="3" id="KW-1185">Reference proteome</keyword>
<dbReference type="EMBL" id="AMWN01000002">
    <property type="protein sequence ID" value="EXJ93697.1"/>
    <property type="molecule type" value="Genomic_DNA"/>
</dbReference>
<evidence type="ECO:0000256" key="1">
    <source>
        <dbReference type="SAM" id="MobiDB-lite"/>
    </source>
</evidence>
<feature type="compositionally biased region" description="Basic residues" evidence="1">
    <location>
        <begin position="87"/>
        <end position="96"/>
    </location>
</feature>
<dbReference type="HOGENOM" id="CLU_085117_0_0_1"/>
<dbReference type="RefSeq" id="XP_007721191.1">
    <property type="nucleotide sequence ID" value="XM_007723001.1"/>
</dbReference>
<dbReference type="OrthoDB" id="4159272at2759"/>
<gene>
    <name evidence="2" type="ORF">A1O1_02089</name>
</gene>
<name>W9YLB3_9EURO</name>
<dbReference type="eggNOG" id="ENOG502T0U7">
    <property type="taxonomic scope" value="Eukaryota"/>
</dbReference>
<dbReference type="Proteomes" id="UP000019484">
    <property type="component" value="Unassembled WGS sequence"/>
</dbReference>
<proteinExistence type="predicted"/>
<evidence type="ECO:0000313" key="3">
    <source>
        <dbReference type="Proteomes" id="UP000019484"/>
    </source>
</evidence>
<accession>W9YLB3</accession>
<protein>
    <recommendedName>
        <fullName evidence="4">Myb-like domain-containing protein</fullName>
    </recommendedName>
</protein>